<reference evidence="10" key="1">
    <citation type="submission" date="2024-06" db="EMBL/GenBank/DDBJ databases">
        <title>Mesorhizobium karijinii sp. nov., a symbiont of the iconic Swainsona formosa from arid Australia.</title>
        <authorList>
            <person name="Hill Y.J."/>
            <person name="Watkin E.L.J."/>
            <person name="O'Hara G.W."/>
            <person name="Terpolilli J."/>
            <person name="Tye M.L."/>
            <person name="Kohlmeier M.G."/>
        </authorList>
    </citation>
    <scope>NUCLEOTIDE SEQUENCE</scope>
    <source>
        <strain evidence="10">WSM2240</strain>
    </source>
</reference>
<feature type="transmembrane region" description="Helical" evidence="8">
    <location>
        <begin position="266"/>
        <end position="287"/>
    </location>
</feature>
<comment type="subcellular location">
    <subcellularLocation>
        <location evidence="1">Cell membrane</location>
        <topology evidence="1">Multi-pass membrane protein</topology>
    </subcellularLocation>
</comment>
<feature type="transmembrane region" description="Helical" evidence="8">
    <location>
        <begin position="190"/>
        <end position="211"/>
    </location>
</feature>
<dbReference type="InterPro" id="IPR013525">
    <property type="entry name" value="ABC2_TM"/>
</dbReference>
<evidence type="ECO:0000256" key="6">
    <source>
        <dbReference type="ARBA" id="ARBA00022989"/>
    </source>
</evidence>
<evidence type="ECO:0000256" key="1">
    <source>
        <dbReference type="ARBA" id="ARBA00004651"/>
    </source>
</evidence>
<keyword evidence="4" id="KW-1003">Cell membrane</keyword>
<dbReference type="PANTHER" id="PTHR30294:SF29">
    <property type="entry name" value="MULTIDRUG ABC TRANSPORTER PERMEASE YBHS-RELATED"/>
    <property type="match status" value="1"/>
</dbReference>
<evidence type="ECO:0000313" key="10">
    <source>
        <dbReference type="EMBL" id="XCG48986.1"/>
    </source>
</evidence>
<dbReference type="InterPro" id="IPR047817">
    <property type="entry name" value="ABC2_TM_bact-type"/>
</dbReference>
<evidence type="ECO:0000256" key="7">
    <source>
        <dbReference type="ARBA" id="ARBA00023136"/>
    </source>
</evidence>
<sequence length="383" mass="41987">MKRYGVSTVFSFARLGALLLKEFIQMRRDRITFAMMLGVPLMQLVLFGYAINNDPKSLPAALVATSNDHYTRAMVSALQMTGYYRFDHFAESAAEAEALMASGSVAFVVTIPPDFARRVERGDNPQLLIEADATDPAVASGAISTLGTVASQALLRERGMEAVAAEEAKTQLEVVVQRRYNPESISQYNIVPGLLGVILQMTMVMMTSIALTRETERGTMENLLAMPASPLEIMLGKVLPYLVVGAVQVVVVLIAAKLLFSVPFTGSLTLLLFAILVFVLSLVLLGYTISTMARTQMQALQLTFFFFLPSILLSGFMFPYRGMPDWAQIFGEIFPLTHFLRITRAVMLKGAEFPAIAGEIGALAIFVALFAGLALLRFRRTLD</sequence>
<dbReference type="AlphaFoldDB" id="A0AAU8CQ06"/>
<keyword evidence="5 8" id="KW-0812">Transmembrane</keyword>
<keyword evidence="7 8" id="KW-0472">Membrane</keyword>
<feature type="transmembrane region" description="Helical" evidence="8">
    <location>
        <begin position="299"/>
        <end position="318"/>
    </location>
</feature>
<dbReference type="InterPro" id="IPR051449">
    <property type="entry name" value="ABC-2_transporter_component"/>
</dbReference>
<dbReference type="RefSeq" id="WP_353643485.1">
    <property type="nucleotide sequence ID" value="NZ_CP159253.1"/>
</dbReference>
<feature type="transmembrane region" description="Helical" evidence="8">
    <location>
        <begin position="31"/>
        <end position="51"/>
    </location>
</feature>
<evidence type="ECO:0000256" key="8">
    <source>
        <dbReference type="SAM" id="Phobius"/>
    </source>
</evidence>
<dbReference type="PANTHER" id="PTHR30294">
    <property type="entry name" value="MEMBRANE COMPONENT OF ABC TRANSPORTER YHHJ-RELATED"/>
    <property type="match status" value="1"/>
</dbReference>
<dbReference type="GO" id="GO:0005886">
    <property type="term" value="C:plasma membrane"/>
    <property type="evidence" value="ECO:0007669"/>
    <property type="project" value="UniProtKB-SubCell"/>
</dbReference>
<comment type="similarity">
    <text evidence="2">Belongs to the ABC-2 integral membrane protein family.</text>
</comment>
<evidence type="ECO:0000256" key="5">
    <source>
        <dbReference type="ARBA" id="ARBA00022692"/>
    </source>
</evidence>
<feature type="transmembrane region" description="Helical" evidence="8">
    <location>
        <begin position="238"/>
        <end position="260"/>
    </location>
</feature>
<feature type="domain" description="ABC transmembrane type-2" evidence="9">
    <location>
        <begin position="152"/>
        <end position="381"/>
    </location>
</feature>
<organism evidence="10">
    <name type="scientific">Mesorhizobium sp. WSM2240</name>
    <dbReference type="NCBI Taxonomy" id="3228851"/>
    <lineage>
        <taxon>Bacteria</taxon>
        <taxon>Pseudomonadati</taxon>
        <taxon>Pseudomonadota</taxon>
        <taxon>Alphaproteobacteria</taxon>
        <taxon>Hyphomicrobiales</taxon>
        <taxon>Phyllobacteriaceae</taxon>
        <taxon>Mesorhizobium</taxon>
    </lineage>
</organism>
<dbReference type="EMBL" id="CP159253">
    <property type="protein sequence ID" value="XCG48986.1"/>
    <property type="molecule type" value="Genomic_DNA"/>
</dbReference>
<keyword evidence="6 8" id="KW-1133">Transmembrane helix</keyword>
<evidence type="ECO:0000259" key="9">
    <source>
        <dbReference type="PROSITE" id="PS51012"/>
    </source>
</evidence>
<name>A0AAU8CQ06_9HYPH</name>
<accession>A0AAU8CQ06</accession>
<evidence type="ECO:0000256" key="2">
    <source>
        <dbReference type="ARBA" id="ARBA00007783"/>
    </source>
</evidence>
<evidence type="ECO:0000256" key="3">
    <source>
        <dbReference type="ARBA" id="ARBA00022448"/>
    </source>
</evidence>
<dbReference type="GO" id="GO:0140359">
    <property type="term" value="F:ABC-type transporter activity"/>
    <property type="evidence" value="ECO:0007669"/>
    <property type="project" value="InterPro"/>
</dbReference>
<dbReference type="Gene3D" id="3.40.1710.10">
    <property type="entry name" value="abc type-2 transporter like domain"/>
    <property type="match status" value="1"/>
</dbReference>
<dbReference type="PROSITE" id="PS51012">
    <property type="entry name" value="ABC_TM2"/>
    <property type="match status" value="1"/>
</dbReference>
<keyword evidence="3" id="KW-0813">Transport</keyword>
<evidence type="ECO:0000256" key="4">
    <source>
        <dbReference type="ARBA" id="ARBA00022475"/>
    </source>
</evidence>
<gene>
    <name evidence="10" type="ORF">ABVK50_27940</name>
</gene>
<feature type="transmembrane region" description="Helical" evidence="8">
    <location>
        <begin position="353"/>
        <end position="376"/>
    </location>
</feature>
<dbReference type="Pfam" id="PF12698">
    <property type="entry name" value="ABC2_membrane_3"/>
    <property type="match status" value="1"/>
</dbReference>
<protein>
    <submittedName>
        <fullName evidence="10">ABC transporter permease</fullName>
    </submittedName>
</protein>
<proteinExistence type="inferred from homology"/>